<organism evidence="2">
    <name type="scientific">Arion vulgaris</name>
    <dbReference type="NCBI Taxonomy" id="1028688"/>
    <lineage>
        <taxon>Eukaryota</taxon>
        <taxon>Metazoa</taxon>
        <taxon>Spiralia</taxon>
        <taxon>Lophotrochozoa</taxon>
        <taxon>Mollusca</taxon>
        <taxon>Gastropoda</taxon>
        <taxon>Heterobranchia</taxon>
        <taxon>Euthyneura</taxon>
        <taxon>Panpulmonata</taxon>
        <taxon>Eupulmonata</taxon>
        <taxon>Stylommatophora</taxon>
        <taxon>Helicina</taxon>
        <taxon>Arionoidea</taxon>
        <taxon>Arionidae</taxon>
        <taxon>Arion</taxon>
    </lineage>
</organism>
<reference evidence="2" key="1">
    <citation type="submission" date="2014-12" db="EMBL/GenBank/DDBJ databases">
        <title>Insight into the proteome of Arion vulgaris.</title>
        <authorList>
            <person name="Aradska J."/>
            <person name="Bulat T."/>
            <person name="Smidak R."/>
            <person name="Sarate P."/>
            <person name="Gangsoo J."/>
            <person name="Sialana F."/>
            <person name="Bilban M."/>
            <person name="Lubec G."/>
        </authorList>
    </citation>
    <scope>NUCLEOTIDE SEQUENCE</scope>
    <source>
        <tissue evidence="2">Skin</tissue>
    </source>
</reference>
<feature type="compositionally biased region" description="Polar residues" evidence="1">
    <location>
        <begin position="1"/>
        <end position="12"/>
    </location>
</feature>
<dbReference type="EMBL" id="HACG01033097">
    <property type="protein sequence ID" value="CEK79962.1"/>
    <property type="molecule type" value="Transcribed_RNA"/>
</dbReference>
<feature type="region of interest" description="Disordered" evidence="1">
    <location>
        <begin position="1"/>
        <end position="26"/>
    </location>
</feature>
<evidence type="ECO:0000256" key="1">
    <source>
        <dbReference type="SAM" id="MobiDB-lite"/>
    </source>
</evidence>
<name>A0A0B7AH85_9EUPU</name>
<protein>
    <submittedName>
        <fullName evidence="2">Uncharacterized protein</fullName>
    </submittedName>
</protein>
<proteinExistence type="predicted"/>
<evidence type="ECO:0000313" key="2">
    <source>
        <dbReference type="EMBL" id="CEK79962.1"/>
    </source>
</evidence>
<dbReference type="AlphaFoldDB" id="A0A0B7AH85"/>
<gene>
    <name evidence="2" type="primary">ORF118355</name>
</gene>
<accession>A0A0B7AH85</accession>
<sequence length="423" mass="42791">MESKDTMSLTSSPREDNPVMSDAHSLPTSTRIDDVSSLSLLCCEVYCFASSASVRGTTHGASGLTTNGRVLKPSHSASSGVLGCETFSETAGGKESAISLLSGSGASFLLITTKSFSSSSMSVSLRSVFCRFAACSSTSNSTLRFVPEPFSADFGAISAVDSSSFLSSVFEDAATSSVSIGSDTGFSISAELAAVLPLLDDLPGAGGVFGVVSVFWPRPLRSPVDGVAGFSSLFGVCLCRPFGVASAFSACLGSSSSPLSSSIFSSLSSTAAAEALPLPRFPLCGVAAAGALPLALPPLPFTTISSSSSDSSLSISSSTSSSSAALLPRPVLLVFRAPRVEDLPPRPLFPLPLPFALPLGTLSSSSSCSLSDASSSSLSCSCSFFPLPPLDVDLPLAAVLLFVDTSGLDSLAACLPPRLGGVS</sequence>